<evidence type="ECO:0000313" key="3">
    <source>
        <dbReference type="Proteomes" id="UP000753961"/>
    </source>
</evidence>
<name>A0A953HX83_9BACT</name>
<feature type="domain" description="Polymerase beta nucleotidyltransferase" evidence="1">
    <location>
        <begin position="11"/>
        <end position="100"/>
    </location>
</feature>
<sequence>MNDLINSKMESLNAICLKHSVSELYLFGSAATGKFSEKSDMDFAVLFEDSLGPIERGDAFFGLLDDLEELFKRPIDLISYRAIKNPVFRKELDQTKVPLYAA</sequence>
<dbReference type="EMBL" id="JAHVHU010000018">
    <property type="protein sequence ID" value="MBY5959826.1"/>
    <property type="molecule type" value="Genomic_DNA"/>
</dbReference>
<gene>
    <name evidence="2" type="ORF">KUV50_16855</name>
</gene>
<accession>A0A953HX83</accession>
<comment type="caution">
    <text evidence="2">The sequence shown here is derived from an EMBL/GenBank/DDBJ whole genome shotgun (WGS) entry which is preliminary data.</text>
</comment>
<evidence type="ECO:0000313" key="2">
    <source>
        <dbReference type="EMBL" id="MBY5959826.1"/>
    </source>
</evidence>
<evidence type="ECO:0000259" key="1">
    <source>
        <dbReference type="Pfam" id="PF18765"/>
    </source>
</evidence>
<dbReference type="Proteomes" id="UP000753961">
    <property type="component" value="Unassembled WGS sequence"/>
</dbReference>
<protein>
    <submittedName>
        <fullName evidence="2">Nucleotidyltransferase domain-containing protein</fullName>
    </submittedName>
</protein>
<dbReference type="InterPro" id="IPR041633">
    <property type="entry name" value="Polbeta"/>
</dbReference>
<dbReference type="PANTHER" id="PTHR43852:SF2">
    <property type="entry name" value="PROTEIN ADENYLYLTRANSFERASE MNTA"/>
    <property type="match status" value="1"/>
</dbReference>
<dbReference type="PANTHER" id="PTHR43852">
    <property type="entry name" value="NUCLEOTIDYLTRANSFERASE"/>
    <property type="match status" value="1"/>
</dbReference>
<dbReference type="CDD" id="cd05403">
    <property type="entry name" value="NT_KNTase_like"/>
    <property type="match status" value="1"/>
</dbReference>
<dbReference type="InterPro" id="IPR043519">
    <property type="entry name" value="NT_sf"/>
</dbReference>
<keyword evidence="3" id="KW-1185">Reference proteome</keyword>
<dbReference type="InterPro" id="IPR052930">
    <property type="entry name" value="TA_antitoxin_MntA"/>
</dbReference>
<dbReference type="Gene3D" id="3.30.460.10">
    <property type="entry name" value="Beta Polymerase, domain 2"/>
    <property type="match status" value="1"/>
</dbReference>
<reference evidence="2" key="1">
    <citation type="submission" date="2021-06" db="EMBL/GenBank/DDBJ databases">
        <title>44 bacteria genomes isolated from Dapeng, Shenzhen.</title>
        <authorList>
            <person name="Zheng W."/>
            <person name="Yu S."/>
            <person name="Huang Y."/>
        </authorList>
    </citation>
    <scope>NUCLEOTIDE SEQUENCE</scope>
    <source>
        <strain evidence="2">DP5N28-2</strain>
    </source>
</reference>
<organism evidence="2 3">
    <name type="scientific">Membranihabitans marinus</name>
    <dbReference type="NCBI Taxonomy" id="1227546"/>
    <lineage>
        <taxon>Bacteria</taxon>
        <taxon>Pseudomonadati</taxon>
        <taxon>Bacteroidota</taxon>
        <taxon>Saprospiria</taxon>
        <taxon>Saprospirales</taxon>
        <taxon>Saprospiraceae</taxon>
        <taxon>Membranihabitans</taxon>
    </lineage>
</organism>
<dbReference type="AlphaFoldDB" id="A0A953HX83"/>
<dbReference type="Pfam" id="PF18765">
    <property type="entry name" value="Polbeta"/>
    <property type="match status" value="1"/>
</dbReference>
<dbReference type="SUPFAM" id="SSF81301">
    <property type="entry name" value="Nucleotidyltransferase"/>
    <property type="match status" value="1"/>
</dbReference>
<dbReference type="RefSeq" id="WP_222581364.1">
    <property type="nucleotide sequence ID" value="NZ_JAHVHU010000018.1"/>
</dbReference>
<proteinExistence type="predicted"/>